<proteinExistence type="predicted"/>
<name>A0ABV2TPZ2_9RHOO</name>
<comment type="caution">
    <text evidence="1">The sequence shown here is derived from an EMBL/GenBank/DDBJ whole genome shotgun (WGS) entry which is preliminary data.</text>
</comment>
<reference evidence="1 2" key="1">
    <citation type="submission" date="2024-07" db="EMBL/GenBank/DDBJ databases">
        <title>Uliginosibacterium flavum JJ3220;KACC:17644.</title>
        <authorList>
            <person name="Kim M.K."/>
        </authorList>
    </citation>
    <scope>NUCLEOTIDE SEQUENCE [LARGE SCALE GENOMIC DNA]</scope>
    <source>
        <strain evidence="1 2">KACC:17644</strain>
    </source>
</reference>
<protein>
    <recommendedName>
        <fullName evidence="3">Transposase</fullName>
    </recommendedName>
</protein>
<organism evidence="1 2">
    <name type="scientific">Uliginosibacterium flavum</name>
    <dbReference type="NCBI Taxonomy" id="1396831"/>
    <lineage>
        <taxon>Bacteria</taxon>
        <taxon>Pseudomonadati</taxon>
        <taxon>Pseudomonadota</taxon>
        <taxon>Betaproteobacteria</taxon>
        <taxon>Rhodocyclales</taxon>
        <taxon>Zoogloeaceae</taxon>
        <taxon>Uliginosibacterium</taxon>
    </lineage>
</organism>
<gene>
    <name evidence="1" type="ORF">ABXR19_15545</name>
</gene>
<dbReference type="RefSeq" id="WP_354602060.1">
    <property type="nucleotide sequence ID" value="NZ_JBEWZI010000019.1"/>
</dbReference>
<keyword evidence="2" id="KW-1185">Reference proteome</keyword>
<evidence type="ECO:0000313" key="2">
    <source>
        <dbReference type="Proteomes" id="UP001549691"/>
    </source>
</evidence>
<dbReference type="EMBL" id="JBEWZI010000019">
    <property type="protein sequence ID" value="MET7015603.1"/>
    <property type="molecule type" value="Genomic_DNA"/>
</dbReference>
<dbReference type="Proteomes" id="UP001549691">
    <property type="component" value="Unassembled WGS sequence"/>
</dbReference>
<accession>A0ABV2TPZ2</accession>
<sequence>MLTKAQRVSRKKDNVTYCYPSKGYDSSSAIQIDLEHYEEVDTIQGELPESDETFPKGAPMENYAKVGEKILKKKIR</sequence>
<evidence type="ECO:0008006" key="3">
    <source>
        <dbReference type="Google" id="ProtNLM"/>
    </source>
</evidence>
<evidence type="ECO:0000313" key="1">
    <source>
        <dbReference type="EMBL" id="MET7015603.1"/>
    </source>
</evidence>